<dbReference type="Gene3D" id="3.40.50.12500">
    <property type="match status" value="1"/>
</dbReference>
<protein>
    <submittedName>
        <fullName evidence="1">Maleate isomerase</fullName>
        <ecNumber evidence="1">5.2.1.1</ecNumber>
    </submittedName>
</protein>
<dbReference type="InterPro" id="IPR053714">
    <property type="entry name" value="Iso_Racemase_Enz_sf"/>
</dbReference>
<name>A0A7X0F1C0_9ACTN</name>
<reference evidence="1 2" key="1">
    <citation type="submission" date="2020-08" db="EMBL/GenBank/DDBJ databases">
        <title>Sequencing the genomes of 1000 actinobacteria strains.</title>
        <authorList>
            <person name="Klenk H.-P."/>
        </authorList>
    </citation>
    <scope>NUCLEOTIDE SEQUENCE [LARGE SCALE GENOMIC DNA]</scope>
    <source>
        <strain evidence="1 2">DSM 45913</strain>
    </source>
</reference>
<dbReference type="PANTHER" id="PTHR40267:SF1">
    <property type="entry name" value="BLR3294 PROTEIN"/>
    <property type="match status" value="1"/>
</dbReference>
<keyword evidence="2" id="KW-1185">Reference proteome</keyword>
<proteinExistence type="predicted"/>
<sequence length="242" mass="25981">MSRGRAGVIVPPANPAAEPELARLLGSRADMHVTRFPVRPGLTLAERLETYNEALPAMICSFGGLRLDAIVSACSGSRYLLGPDEDRLACDELSRRFGVPFATATLATLEAIEHLGAEEIILVSPYEPWLTELAERFWKAAGVHVGRVVEVRARGRFAPYKVAQAELVEQVEQAGLPDDAVVLISGTGMLTLPALVPIGAGNDRVLLTSNLCSAWWALSRVTGMPIGLGRVPHRPAAQGQRT</sequence>
<dbReference type="Proteomes" id="UP000583800">
    <property type="component" value="Unassembled WGS sequence"/>
</dbReference>
<dbReference type="EC" id="5.2.1.1" evidence="1"/>
<dbReference type="AlphaFoldDB" id="A0A7X0F1C0"/>
<keyword evidence="1" id="KW-0413">Isomerase</keyword>
<dbReference type="InterPro" id="IPR026286">
    <property type="entry name" value="MaiA/AMDase"/>
</dbReference>
<dbReference type="Pfam" id="PF17645">
    <property type="entry name" value="Amdase"/>
    <property type="match status" value="1"/>
</dbReference>
<comment type="caution">
    <text evidence="1">The sequence shown here is derived from an EMBL/GenBank/DDBJ whole genome shotgun (WGS) entry which is preliminary data.</text>
</comment>
<dbReference type="PANTHER" id="PTHR40267">
    <property type="entry name" value="BLR3294 PROTEIN"/>
    <property type="match status" value="1"/>
</dbReference>
<dbReference type="GO" id="GO:0050076">
    <property type="term" value="F:maleate isomerase activity"/>
    <property type="evidence" value="ECO:0007669"/>
    <property type="project" value="UniProtKB-EC"/>
</dbReference>
<accession>A0A7X0F1C0</accession>
<organism evidence="1 2">
    <name type="scientific">Nonomuraea muscovyensis</name>
    <dbReference type="NCBI Taxonomy" id="1124761"/>
    <lineage>
        <taxon>Bacteria</taxon>
        <taxon>Bacillati</taxon>
        <taxon>Actinomycetota</taxon>
        <taxon>Actinomycetes</taxon>
        <taxon>Streptosporangiales</taxon>
        <taxon>Streptosporangiaceae</taxon>
        <taxon>Nonomuraea</taxon>
    </lineage>
</organism>
<dbReference type="EMBL" id="JACHJB010000002">
    <property type="protein sequence ID" value="MBB6349414.1"/>
    <property type="molecule type" value="Genomic_DNA"/>
</dbReference>
<gene>
    <name evidence="1" type="ORF">FHU36_005959</name>
</gene>
<evidence type="ECO:0000313" key="2">
    <source>
        <dbReference type="Proteomes" id="UP000583800"/>
    </source>
</evidence>
<evidence type="ECO:0000313" key="1">
    <source>
        <dbReference type="EMBL" id="MBB6349414.1"/>
    </source>
</evidence>
<dbReference type="RefSeq" id="WP_185086986.1">
    <property type="nucleotide sequence ID" value="NZ_JACHJB010000002.1"/>
</dbReference>